<proteinExistence type="predicted"/>
<protein>
    <submittedName>
        <fullName evidence="2">Uncharacterized protein</fullName>
    </submittedName>
</protein>
<evidence type="ECO:0000256" key="1">
    <source>
        <dbReference type="SAM" id="MobiDB-lite"/>
    </source>
</evidence>
<dbReference type="Proteomes" id="UP001066276">
    <property type="component" value="Chromosome 5"/>
</dbReference>
<organism evidence="2 3">
    <name type="scientific">Pleurodeles waltl</name>
    <name type="common">Iberian ribbed newt</name>
    <dbReference type="NCBI Taxonomy" id="8319"/>
    <lineage>
        <taxon>Eukaryota</taxon>
        <taxon>Metazoa</taxon>
        <taxon>Chordata</taxon>
        <taxon>Craniata</taxon>
        <taxon>Vertebrata</taxon>
        <taxon>Euteleostomi</taxon>
        <taxon>Amphibia</taxon>
        <taxon>Batrachia</taxon>
        <taxon>Caudata</taxon>
        <taxon>Salamandroidea</taxon>
        <taxon>Salamandridae</taxon>
        <taxon>Pleurodelinae</taxon>
        <taxon>Pleurodeles</taxon>
    </lineage>
</organism>
<comment type="caution">
    <text evidence="2">The sequence shown here is derived from an EMBL/GenBank/DDBJ whole genome shotgun (WGS) entry which is preliminary data.</text>
</comment>
<reference evidence="2" key="1">
    <citation type="journal article" date="2022" name="bioRxiv">
        <title>Sequencing and chromosome-scale assembly of the giantPleurodeles waltlgenome.</title>
        <authorList>
            <person name="Brown T."/>
            <person name="Elewa A."/>
            <person name="Iarovenko S."/>
            <person name="Subramanian E."/>
            <person name="Araus A.J."/>
            <person name="Petzold A."/>
            <person name="Susuki M."/>
            <person name="Suzuki K.-i.T."/>
            <person name="Hayashi T."/>
            <person name="Toyoda A."/>
            <person name="Oliveira C."/>
            <person name="Osipova E."/>
            <person name="Leigh N.D."/>
            <person name="Simon A."/>
            <person name="Yun M.H."/>
        </authorList>
    </citation>
    <scope>NUCLEOTIDE SEQUENCE</scope>
    <source>
        <strain evidence="2">20211129_DDA</strain>
        <tissue evidence="2">Liver</tissue>
    </source>
</reference>
<gene>
    <name evidence="2" type="ORF">NDU88_006647</name>
</gene>
<dbReference type="AlphaFoldDB" id="A0AAV7RRT2"/>
<feature type="region of interest" description="Disordered" evidence="1">
    <location>
        <begin position="1"/>
        <end position="24"/>
    </location>
</feature>
<evidence type="ECO:0000313" key="2">
    <source>
        <dbReference type="EMBL" id="KAJ1153889.1"/>
    </source>
</evidence>
<accession>A0AAV7RRT2</accession>
<keyword evidence="3" id="KW-1185">Reference proteome</keyword>
<sequence>MALDPLRLPSHSARCGPQREHRDGAWRTKVVPPAEQASMERDQACAEVKRRVGSPASSVRSVDQQDMVSPDLEVEQFRAILGKGPMVTPQTAEDLL</sequence>
<dbReference type="EMBL" id="JANPWB010000009">
    <property type="protein sequence ID" value="KAJ1153889.1"/>
    <property type="molecule type" value="Genomic_DNA"/>
</dbReference>
<name>A0AAV7RRT2_PLEWA</name>
<evidence type="ECO:0000313" key="3">
    <source>
        <dbReference type="Proteomes" id="UP001066276"/>
    </source>
</evidence>